<feature type="region of interest" description="Disordered" evidence="1">
    <location>
        <begin position="1072"/>
        <end position="1217"/>
    </location>
</feature>
<sequence>MLETRIVMGEETQCLSEEEDVDESGLRATLIQARPAVLDLNSGPKEEEEEEEEEGDNNHTSGAEGPAPLGAEELPGRPPLPAARDLRLSLPGLLKHTEPEAGTAGPEASSSPSISQGEPMADVPSPPPATTKDIPLELGEEAQGPPLANPFGALDSEVYFTAPSTPIRAAFSQFRRQQQQQQQHLLPFSKESFSEEHNDTDNEGLGSPPTSPSGSYITAEGGSWASSGTASTSPSCSPNLMAESEAMEEASEGELAEGVLVRPPPVVPCLSPELEREVPITQPSFAAEEEEEEEEEEEGQTTPEEDEAWGPEMAALVPQKLEEVDLAWTKGGGESEDDESQLSSGTLGCPAVTSESLPPYGAGSGDLAKPCSVPCSLDTPSGPLPQLSTTSVASSPKAPDLPGVEVAASSPDGGVENAENDPMISALLLPFRGSLLFEAEADDTSQSSDSASYNGEEDERLYSVEQYAVVSEAAPEEATATKLEGLEANEPGSGSESEMETSSEAYNMDDDDNAFSVACKEPLGVQGELRREALSRVTLERGKRVRDEEEEEEKEEEGSPTGTGSPSASPEARPLSDQEGSREEGHPDLGECLIACFDTDEEADTLPPWMSPRGSLHWQLKESEEQLLELLDQDEALQEEDLTEPEGPGAGGLDAGPEKEARFASLLEVSEAAALDQPEVIRADSEPPEECLIACFESEDELEDASSLDHMNNNDPAEVMFPEANSGSQPLLGLSNAQQEGVFATAHHLPLEAPLAQAASPSQGEAEALPGGHGWTPCGLERESHVEHLTHQEGAQGDNATGQGPRRPRIPALGGLTLEALENGRGTSGQLEGEVPAAGDGPEAAEENLEGHHQELPNEGDADHSWETPEEEEEEEEEEAASELETGECKRAESAEGDAHLTDQPGPEHPAGDDPGQLESGTQVVQAVTDTCHSVTEPPPQWTDDNMNLLQVEKEETSHETCLAADSNEKAGGGQDDVEPRAPMAAEVTSQISLLEPVGGKGVAEGVQAAELQAGIEEAELVVQPRSEEQSDVVQLEPAASLPSLGECQPWGTKVQVGNVSSQAAGNLHARPSLDWAGGISRPPPQQAHKKTFAEALLQGLLPVSHAEPTRQGDALEGPTSSSEQPEASPSQSLTDSSFFTAAEGSSSSETAVLASSPDSQRDELKTPEEMWGSPSGVVEESPSPPGQRAATPERVSPAAKIEAGPASLEVSSAEGPSPQLTMAVCLHHMAVTQASSSDTASQRATTQKRPLARLNNSGQVFFASEEEIFLTEPRDGHHPLSSEKGGMEGAGAAEPQQTTDVGTAVAGSERVAQESLLTAPSPPDLPGALLQNDAAAAASPEHVADQQQITSMLQGSFGNLKEPRAGAVRLVSCQLVAEAQSLLGSPKGTLTEKSSGELTLDVSEAKDSGEESESQGSSGTSVDEEQDTGQPCEEETEGLERERQETRQEAEGLPVPAEEDSRPASLLATSGPEEEDQPHEDTIFMLEEGKGEAAEGAERRASLQEELQSPGPDMVAAVGTEEILEEVGQGDTVDEPGRLKEEENEEDRAEQVPFMDLAEDTKTSAVGSNLLSMASALPLPRSPCPSGPSAPEPLAAIAASLLQPVPPASPVVEEIPALPPPSSPRSEPQKVPPPPPSPVPLSPPPLPPSEGPLQGPAVTPWPPASAVGFREEHTPPKETLHHLQDSGNLPVEGLEKPRSPGSCQADLLPSKKDSRGRNWLPGNKDARGKDSAAAEERRAARGSLQLESSSSSERELSYRCPEIDSLKEAAGMMLLEETKPPGGKRGHEANQKGSSDDSESNEGSIPELEEAEVSEPQTAQSQAQLTHSLGTGEESISKAKQSRSEKKARKAMSKLGLRQIHGVTRITIRKSKNILFVITKPDVFKSPASDIYIVFGEAKIEDLSQQVHKAAAEKFKVPMEHSPLITETAPTLTIKEESEEEEEVDETGLEVRDIELVMAQANVSRSKAVRALRHNNNDIVNAIMELTM</sequence>
<feature type="compositionally biased region" description="Low complexity" evidence="1">
    <location>
        <begin position="204"/>
        <end position="244"/>
    </location>
</feature>
<dbReference type="CDD" id="cd14416">
    <property type="entry name" value="UBA_NACAD"/>
    <property type="match status" value="1"/>
</dbReference>
<feature type="region of interest" description="Disordered" evidence="1">
    <location>
        <begin position="1272"/>
        <end position="1351"/>
    </location>
</feature>
<feature type="compositionally biased region" description="Pro residues" evidence="1">
    <location>
        <begin position="1631"/>
        <end position="1651"/>
    </location>
</feature>
<feature type="domain" description="NAC-A/B" evidence="2">
    <location>
        <begin position="1843"/>
        <end position="1908"/>
    </location>
</feature>
<evidence type="ECO:0000313" key="3">
    <source>
        <dbReference type="EMBL" id="KAJ7322655.1"/>
    </source>
</evidence>
<dbReference type="Pfam" id="PF19026">
    <property type="entry name" value="UBA_HYPK"/>
    <property type="match status" value="1"/>
</dbReference>
<feature type="compositionally biased region" description="Low complexity" evidence="1">
    <location>
        <begin position="1742"/>
        <end position="1752"/>
    </location>
</feature>
<feature type="compositionally biased region" description="Acidic residues" evidence="1">
    <location>
        <begin position="287"/>
        <end position="309"/>
    </location>
</feature>
<name>A0A9Q1AZJ4_9SAUR</name>
<dbReference type="InterPro" id="IPR041907">
    <property type="entry name" value="NACAD_UBA"/>
</dbReference>
<feature type="compositionally biased region" description="Acidic residues" evidence="1">
    <location>
        <begin position="548"/>
        <end position="558"/>
    </location>
</feature>
<dbReference type="PANTHER" id="PTHR21713">
    <property type="entry name" value="NASCENT POLYPEPTIDE ASSOCIATED COMPLEX ALPHA SUBUNIT-RELATED"/>
    <property type="match status" value="1"/>
</dbReference>
<feature type="region of interest" description="Disordered" evidence="1">
    <location>
        <begin position="633"/>
        <end position="657"/>
    </location>
</feature>
<gene>
    <name evidence="3" type="ORF">JRQ81_018942</name>
</gene>
<protein>
    <recommendedName>
        <fullName evidence="2">NAC-A/B domain-containing protein</fullName>
    </recommendedName>
</protein>
<keyword evidence="4" id="KW-1185">Reference proteome</keyword>
<feature type="compositionally biased region" description="Low complexity" evidence="1">
    <location>
        <begin position="559"/>
        <end position="570"/>
    </location>
</feature>
<dbReference type="OrthoDB" id="3169036at2759"/>
<feature type="compositionally biased region" description="Basic and acidic residues" evidence="1">
    <location>
        <begin position="887"/>
        <end position="901"/>
    </location>
</feature>
<dbReference type="SMART" id="SM01407">
    <property type="entry name" value="NAC"/>
    <property type="match status" value="1"/>
</dbReference>
<dbReference type="Gene3D" id="2.20.70.30">
    <property type="entry name" value="Nascent polypeptide-associated complex domain"/>
    <property type="match status" value="1"/>
</dbReference>
<evidence type="ECO:0000259" key="2">
    <source>
        <dbReference type="PROSITE" id="PS51151"/>
    </source>
</evidence>
<feature type="region of interest" description="Disordered" evidence="1">
    <location>
        <begin position="1525"/>
        <end position="1560"/>
    </location>
</feature>
<dbReference type="InterPro" id="IPR038187">
    <property type="entry name" value="NAC_A/B_dom_sf"/>
</dbReference>
<dbReference type="EMBL" id="JAPFRF010000009">
    <property type="protein sequence ID" value="KAJ7322655.1"/>
    <property type="molecule type" value="Genomic_DNA"/>
</dbReference>
<feature type="compositionally biased region" description="Basic and acidic residues" evidence="1">
    <location>
        <begin position="1725"/>
        <end position="1740"/>
    </location>
</feature>
<feature type="region of interest" description="Disordered" evidence="1">
    <location>
        <begin position="696"/>
        <end position="733"/>
    </location>
</feature>
<feature type="compositionally biased region" description="Basic and acidic residues" evidence="1">
    <location>
        <begin position="1160"/>
        <end position="1169"/>
    </location>
</feature>
<dbReference type="Gene3D" id="1.10.8.10">
    <property type="entry name" value="DNA helicase RuvA subunit, C-terminal domain"/>
    <property type="match status" value="1"/>
</dbReference>
<feature type="compositionally biased region" description="Low complexity" evidence="1">
    <location>
        <begin position="1121"/>
        <end position="1157"/>
    </location>
</feature>
<feature type="compositionally biased region" description="Acidic residues" evidence="1">
    <location>
        <begin position="633"/>
        <end position="644"/>
    </location>
</feature>
<dbReference type="InterPro" id="IPR002715">
    <property type="entry name" value="Nas_poly-pep-assoc_cplx_dom"/>
</dbReference>
<feature type="compositionally biased region" description="Acidic residues" evidence="1">
    <location>
        <begin position="697"/>
        <end position="706"/>
    </location>
</feature>
<evidence type="ECO:0000256" key="1">
    <source>
        <dbReference type="SAM" id="MobiDB-lite"/>
    </source>
</evidence>
<feature type="compositionally biased region" description="Acidic residues" evidence="1">
    <location>
        <begin position="46"/>
        <end position="55"/>
    </location>
</feature>
<feature type="region of interest" description="Disordered" evidence="1">
    <location>
        <begin position="1"/>
        <end position="153"/>
    </location>
</feature>
<accession>A0A9Q1AZJ4</accession>
<feature type="compositionally biased region" description="Acidic residues" evidence="1">
    <location>
        <begin position="868"/>
        <end position="886"/>
    </location>
</feature>
<dbReference type="Pfam" id="PF01849">
    <property type="entry name" value="NAC"/>
    <property type="match status" value="1"/>
</dbReference>
<feature type="compositionally biased region" description="Basic and acidic residues" evidence="1">
    <location>
        <begin position="1670"/>
        <end position="1685"/>
    </location>
</feature>
<feature type="compositionally biased region" description="Acidic residues" evidence="1">
    <location>
        <begin position="497"/>
        <end position="513"/>
    </location>
</feature>
<feature type="compositionally biased region" description="Low complexity" evidence="1">
    <location>
        <begin position="832"/>
        <end position="842"/>
    </location>
</feature>
<feature type="region of interest" description="Disordered" evidence="1">
    <location>
        <begin position="1233"/>
        <end position="1253"/>
    </location>
</feature>
<feature type="compositionally biased region" description="Acidic residues" evidence="1">
    <location>
        <begin position="1423"/>
        <end position="1438"/>
    </location>
</feature>
<feature type="compositionally biased region" description="Basic and acidic residues" evidence="1">
    <location>
        <begin position="1273"/>
        <end position="1282"/>
    </location>
</feature>
<dbReference type="GO" id="GO:0005854">
    <property type="term" value="C:nascent polypeptide-associated complex"/>
    <property type="evidence" value="ECO:0007669"/>
    <property type="project" value="InterPro"/>
</dbReference>
<feature type="compositionally biased region" description="Polar residues" evidence="1">
    <location>
        <begin position="1816"/>
        <end position="1830"/>
    </location>
</feature>
<feature type="compositionally biased region" description="Basic and acidic residues" evidence="1">
    <location>
        <begin position="1480"/>
        <end position="1504"/>
    </location>
</feature>
<comment type="caution">
    <text evidence="3">The sequence shown here is derived from an EMBL/GenBank/DDBJ whole genome shotgun (WGS) entry which is preliminary data.</text>
</comment>
<feature type="compositionally biased region" description="Basic and acidic residues" evidence="1">
    <location>
        <begin position="849"/>
        <end position="867"/>
    </location>
</feature>
<feature type="compositionally biased region" description="Polar residues" evidence="1">
    <location>
        <begin position="919"/>
        <end position="934"/>
    </location>
</feature>
<reference evidence="3" key="1">
    <citation type="journal article" date="2023" name="DNA Res.">
        <title>Chromosome-level genome assembly of Phrynocephalus forsythii using third-generation DNA sequencing and Hi-C analysis.</title>
        <authorList>
            <person name="Qi Y."/>
            <person name="Zhao W."/>
            <person name="Zhao Y."/>
            <person name="Niu C."/>
            <person name="Cao S."/>
            <person name="Zhang Y."/>
        </authorList>
    </citation>
    <scope>NUCLEOTIDE SEQUENCE</scope>
    <source>
        <tissue evidence="3">Muscle</tissue>
    </source>
</reference>
<feature type="region of interest" description="Disordered" evidence="1">
    <location>
        <begin position="472"/>
        <end position="596"/>
    </location>
</feature>
<feature type="region of interest" description="Disordered" evidence="1">
    <location>
        <begin position="824"/>
        <end position="980"/>
    </location>
</feature>
<dbReference type="CDD" id="cd22054">
    <property type="entry name" value="NAC_NACA"/>
    <property type="match status" value="1"/>
</dbReference>
<feature type="compositionally biased region" description="Acidic residues" evidence="1">
    <location>
        <begin position="245"/>
        <end position="255"/>
    </location>
</feature>
<feature type="compositionally biased region" description="Basic and acidic residues" evidence="1">
    <location>
        <begin position="1439"/>
        <end position="1451"/>
    </location>
</feature>
<feature type="compositionally biased region" description="Low complexity" evidence="1">
    <location>
        <begin position="1173"/>
        <end position="1182"/>
    </location>
</feature>
<dbReference type="Proteomes" id="UP001142489">
    <property type="component" value="Unassembled WGS sequence"/>
</dbReference>
<dbReference type="FunFam" id="1.10.8.10:FF:000006">
    <property type="entry name" value="Putative nascent polypeptide-associated complex subunit alpha"/>
    <property type="match status" value="1"/>
</dbReference>
<feature type="region of interest" description="Disordered" evidence="1">
    <location>
        <begin position="1381"/>
        <end position="1513"/>
    </location>
</feature>
<evidence type="ECO:0000313" key="4">
    <source>
        <dbReference type="Proteomes" id="UP001142489"/>
    </source>
</evidence>
<feature type="region of interest" description="Disordered" evidence="1">
    <location>
        <begin position="170"/>
        <end position="419"/>
    </location>
</feature>
<feature type="compositionally biased region" description="Basic and acidic residues" evidence="1">
    <location>
        <begin position="1753"/>
        <end position="1768"/>
    </location>
</feature>
<feature type="compositionally biased region" description="Basic and acidic residues" evidence="1">
    <location>
        <begin position="574"/>
        <end position="589"/>
    </location>
</feature>
<dbReference type="PROSITE" id="PS51151">
    <property type="entry name" value="NAC_AB"/>
    <property type="match status" value="1"/>
</dbReference>
<feature type="region of interest" description="Disordered" evidence="1">
    <location>
        <begin position="756"/>
        <end position="779"/>
    </location>
</feature>
<organism evidence="3 4">
    <name type="scientific">Phrynocephalus forsythii</name>
    <dbReference type="NCBI Taxonomy" id="171643"/>
    <lineage>
        <taxon>Eukaryota</taxon>
        <taxon>Metazoa</taxon>
        <taxon>Chordata</taxon>
        <taxon>Craniata</taxon>
        <taxon>Vertebrata</taxon>
        <taxon>Euteleostomi</taxon>
        <taxon>Lepidosauria</taxon>
        <taxon>Squamata</taxon>
        <taxon>Bifurcata</taxon>
        <taxon>Unidentata</taxon>
        <taxon>Episquamata</taxon>
        <taxon>Toxicofera</taxon>
        <taxon>Iguania</taxon>
        <taxon>Acrodonta</taxon>
        <taxon>Agamidae</taxon>
        <taxon>Agaminae</taxon>
        <taxon>Phrynocephalus</taxon>
    </lineage>
</organism>
<feature type="region of interest" description="Disordered" evidence="1">
    <location>
        <begin position="1611"/>
        <end position="1854"/>
    </location>
</feature>
<dbReference type="InterPro" id="IPR016641">
    <property type="entry name" value="EGD2/NACA0like"/>
</dbReference>
<dbReference type="InterPro" id="IPR044034">
    <property type="entry name" value="NAC-like_UBA"/>
</dbReference>
<feature type="region of interest" description="Disordered" evidence="1">
    <location>
        <begin position="439"/>
        <end position="459"/>
    </location>
</feature>
<dbReference type="FunFam" id="2.20.70.30:FF:000002">
    <property type="entry name" value="Nascent polypeptide-associated complex (NAC), alpha subunit"/>
    <property type="match status" value="1"/>
</dbReference>
<feature type="compositionally biased region" description="Basic and acidic residues" evidence="1">
    <location>
        <begin position="528"/>
        <end position="547"/>
    </location>
</feature>
<proteinExistence type="predicted"/>